<evidence type="ECO:0000313" key="2">
    <source>
        <dbReference type="EMBL" id="QHU23335.1"/>
    </source>
</evidence>
<feature type="transmembrane region" description="Helical" evidence="1">
    <location>
        <begin position="6"/>
        <end position="28"/>
    </location>
</feature>
<keyword evidence="1" id="KW-0812">Transmembrane</keyword>
<protein>
    <submittedName>
        <fullName evidence="2">Uncharacterized protein</fullName>
    </submittedName>
</protein>
<keyword evidence="1" id="KW-0472">Membrane</keyword>
<dbReference type="EMBL" id="MN741027">
    <property type="protein sequence ID" value="QHU23335.1"/>
    <property type="molecule type" value="Genomic_DNA"/>
</dbReference>
<accession>A0A6C0KZC4</accession>
<name>A0A6C0KZC4_9ZZZZ</name>
<evidence type="ECO:0000256" key="1">
    <source>
        <dbReference type="SAM" id="Phobius"/>
    </source>
</evidence>
<reference evidence="2" key="1">
    <citation type="journal article" date="2020" name="Nature">
        <title>Giant virus diversity and host interactions through global metagenomics.</title>
        <authorList>
            <person name="Schulz F."/>
            <person name="Roux S."/>
            <person name="Paez-Espino D."/>
            <person name="Jungbluth S."/>
            <person name="Walsh D.A."/>
            <person name="Denef V.J."/>
            <person name="McMahon K.D."/>
            <person name="Konstantinidis K.T."/>
            <person name="Eloe-Fadrosh E.A."/>
            <person name="Kyrpides N.C."/>
            <person name="Woyke T."/>
        </authorList>
    </citation>
    <scope>NUCLEOTIDE SEQUENCE</scope>
    <source>
        <strain evidence="2">GVMAG-S-ERX555907-94</strain>
    </source>
</reference>
<sequence>MEISVLDFVLINSLSYIFGVATGLIICCKNKDKFLVKSRSLENLSMYNTSRPPTTNPQYDNGSAVIATAASAKVPENKQVKITLE</sequence>
<keyword evidence="1" id="KW-1133">Transmembrane helix</keyword>
<dbReference type="AlphaFoldDB" id="A0A6C0KZC4"/>
<organism evidence="2">
    <name type="scientific">viral metagenome</name>
    <dbReference type="NCBI Taxonomy" id="1070528"/>
    <lineage>
        <taxon>unclassified sequences</taxon>
        <taxon>metagenomes</taxon>
        <taxon>organismal metagenomes</taxon>
    </lineage>
</organism>
<proteinExistence type="predicted"/>